<dbReference type="InterPro" id="IPR008322">
    <property type="entry name" value="UPF0261"/>
</dbReference>
<evidence type="ECO:0000259" key="1">
    <source>
        <dbReference type="Pfam" id="PF06792"/>
    </source>
</evidence>
<dbReference type="PANTHER" id="PTHR31862">
    <property type="entry name" value="UPF0261 DOMAIN PROTEIN (AFU_ORTHOLOGUE AFUA_1G10120)"/>
    <property type="match status" value="1"/>
</dbReference>
<dbReference type="PIRSF" id="PIRSF033271">
    <property type="entry name" value="UCP033271"/>
    <property type="match status" value="1"/>
</dbReference>
<evidence type="ECO:0000259" key="2">
    <source>
        <dbReference type="Pfam" id="PF23189"/>
    </source>
</evidence>
<name>A0A8H3IHE6_9LECA</name>
<feature type="domain" description="UPF0261" evidence="1">
    <location>
        <begin position="9"/>
        <end position="181"/>
    </location>
</feature>
<keyword evidence="4" id="KW-1185">Reference proteome</keyword>
<dbReference type="InterPro" id="IPR051353">
    <property type="entry name" value="Tobamovirus_resist_UPF0261"/>
</dbReference>
<accession>A0A8H3IHE6</accession>
<reference evidence="3" key="1">
    <citation type="submission" date="2021-03" db="EMBL/GenBank/DDBJ databases">
        <authorList>
            <person name="Tagirdzhanova G."/>
        </authorList>
    </citation>
    <scope>NUCLEOTIDE SEQUENCE</scope>
</reference>
<organism evidence="3 4">
    <name type="scientific">Imshaugia aleurites</name>
    <dbReference type="NCBI Taxonomy" id="172621"/>
    <lineage>
        <taxon>Eukaryota</taxon>
        <taxon>Fungi</taxon>
        <taxon>Dikarya</taxon>
        <taxon>Ascomycota</taxon>
        <taxon>Pezizomycotina</taxon>
        <taxon>Lecanoromycetes</taxon>
        <taxon>OSLEUM clade</taxon>
        <taxon>Lecanoromycetidae</taxon>
        <taxon>Lecanorales</taxon>
        <taxon>Lecanorineae</taxon>
        <taxon>Parmeliaceae</taxon>
        <taxon>Imshaugia</taxon>
    </lineage>
</organism>
<gene>
    <name evidence="3" type="ORF">IMSHALPRED_007395</name>
</gene>
<dbReference type="Proteomes" id="UP000664534">
    <property type="component" value="Unassembled WGS sequence"/>
</dbReference>
<dbReference type="InterPro" id="IPR056778">
    <property type="entry name" value="UPF0261_C"/>
</dbReference>
<dbReference type="AlphaFoldDB" id="A0A8H3IHE6"/>
<sequence length="425" mass="45461">MAGADARPCVLVLGTCDTKLSELLYVRSHVLQHGVGVKLMDVGRNPVLHRDLDYPSAEVLAHLATRPELDLMERGQFIGTMISAASTLTASLYSQHVIAGAICIGGSGGTSLGASVMRSALPIGFPKLIVSTVASGNVGNFVGETDITMMYSVVDIAGQNSILNPILENAAGMITGAAKAYYDRLERNHKESPDVEKRKKSVAITMFGVTTPAADAARAHLERNGYEVFVFHATGVGGRAMEYLISQRRIDAVLDLTTTELADELIGGIMKGGPDRLTAAGRVGIPQVISLGALDIVNFGPRASVPTQFANRHLYEHNPDITLMRTSVDECRTLGTQVAAKLRTEVKKQDLTRVFIPLGGISMLSIENGPYRDESADKALFDAVVQGLDGSGIAVVKDQRAINDDGFSTEMAKVLIQFMEKDSSM</sequence>
<protein>
    <submittedName>
        <fullName evidence="3">Uncharacterized protein</fullName>
    </submittedName>
</protein>
<proteinExistence type="predicted"/>
<dbReference type="Pfam" id="PF06792">
    <property type="entry name" value="UPF0261"/>
    <property type="match status" value="1"/>
</dbReference>
<dbReference type="Pfam" id="PF23189">
    <property type="entry name" value="UPF0261_C"/>
    <property type="match status" value="1"/>
</dbReference>
<dbReference type="InterPro" id="IPR044122">
    <property type="entry name" value="UPF0261_N"/>
</dbReference>
<feature type="domain" description="UPF0261" evidence="2">
    <location>
        <begin position="199"/>
        <end position="419"/>
    </location>
</feature>
<dbReference type="Gene3D" id="3.40.50.12020">
    <property type="entry name" value="Uncharacterised protein family UPF0261, NN domain"/>
    <property type="match status" value="1"/>
</dbReference>
<dbReference type="NCBIfam" id="NF002674">
    <property type="entry name" value="PRK02399.1-2"/>
    <property type="match status" value="1"/>
</dbReference>
<dbReference type="EMBL" id="CAJPDT010000048">
    <property type="protein sequence ID" value="CAF9928132.1"/>
    <property type="molecule type" value="Genomic_DNA"/>
</dbReference>
<dbReference type="CDD" id="cd15488">
    <property type="entry name" value="Tm-1-like"/>
    <property type="match status" value="1"/>
</dbReference>
<dbReference type="OrthoDB" id="10264588at2759"/>
<comment type="caution">
    <text evidence="3">The sequence shown here is derived from an EMBL/GenBank/DDBJ whole genome shotgun (WGS) entry which is preliminary data.</text>
</comment>
<evidence type="ECO:0000313" key="4">
    <source>
        <dbReference type="Proteomes" id="UP000664534"/>
    </source>
</evidence>
<evidence type="ECO:0000313" key="3">
    <source>
        <dbReference type="EMBL" id="CAF9928132.1"/>
    </source>
</evidence>
<dbReference type="Gene3D" id="3.40.50.12030">
    <property type="entry name" value="Uncharacterised protein family UPF0261, NC domain"/>
    <property type="match status" value="1"/>
</dbReference>
<dbReference type="PANTHER" id="PTHR31862:SF1">
    <property type="entry name" value="UPF0261 DOMAIN PROTEIN (AFU_ORTHOLOGUE AFUA_1G10120)"/>
    <property type="match status" value="1"/>
</dbReference>